<evidence type="ECO:0000313" key="3">
    <source>
        <dbReference type="EMBL" id="MBD3931836.1"/>
    </source>
</evidence>
<dbReference type="RefSeq" id="WP_191209113.1">
    <property type="nucleotide sequence ID" value="NZ_BAABKL010000018.1"/>
</dbReference>
<dbReference type="AlphaFoldDB" id="A0A927EZY9"/>
<name>A0A927EZY9_9ACTN</name>
<dbReference type="Proteomes" id="UP000632289">
    <property type="component" value="Unassembled WGS sequence"/>
</dbReference>
<evidence type="ECO:0000313" key="4">
    <source>
        <dbReference type="Proteomes" id="UP000632289"/>
    </source>
</evidence>
<dbReference type="EMBL" id="JACXYU010000003">
    <property type="protein sequence ID" value="MBD3931836.1"/>
    <property type="molecule type" value="Genomic_DNA"/>
</dbReference>
<keyword evidence="3" id="KW-0378">Hydrolase</keyword>
<dbReference type="InterPro" id="IPR012223">
    <property type="entry name" value="TEII"/>
</dbReference>
<dbReference type="InterPro" id="IPR001031">
    <property type="entry name" value="Thioesterase"/>
</dbReference>
<evidence type="ECO:0000259" key="2">
    <source>
        <dbReference type="Pfam" id="PF00975"/>
    </source>
</evidence>
<dbReference type="InterPro" id="IPR029058">
    <property type="entry name" value="AB_hydrolase_fold"/>
</dbReference>
<dbReference type="Gene3D" id="3.40.50.1820">
    <property type="entry name" value="alpha/beta hydrolase"/>
    <property type="match status" value="1"/>
</dbReference>
<dbReference type="GO" id="GO:0016787">
    <property type="term" value="F:hydrolase activity"/>
    <property type="evidence" value="ECO:0007669"/>
    <property type="project" value="UniProtKB-KW"/>
</dbReference>
<reference evidence="3" key="1">
    <citation type="submission" date="2020-09" db="EMBL/GenBank/DDBJ databases">
        <title>Secondary metabolite and genome analysis of marine Streptomyces chumphonensis KK1-2T.</title>
        <authorList>
            <person name="Phongsopitanun W."/>
            <person name="Kanchanasin P."/>
            <person name="Pittayakhajonwut P."/>
            <person name="Suwanborirux K."/>
            <person name="Tanasupawat S."/>
        </authorList>
    </citation>
    <scope>NUCLEOTIDE SEQUENCE</scope>
    <source>
        <strain evidence="3">KK1-2</strain>
    </source>
</reference>
<proteinExistence type="inferred from homology"/>
<dbReference type="Pfam" id="PF00975">
    <property type="entry name" value="Thioesterase"/>
    <property type="match status" value="1"/>
</dbReference>
<dbReference type="SUPFAM" id="SSF53474">
    <property type="entry name" value="alpha/beta-Hydrolases"/>
    <property type="match status" value="1"/>
</dbReference>
<keyword evidence="4" id="KW-1185">Reference proteome</keyword>
<sequence length="229" mass="24209">MSAESPGVVVFPGAGSFGTELKPLLRQLGPAARLARYPGRFGKSFGTAATSFSGVVEACGTQVMRWRPHRPVLVGHSFGAYVAHATAAELEELGTEVSALVVVGATAPSLLTVPDSAVGSRSEAADYLHGIDPALLPDEADEWRSIVVDTAVQDLRLLKEFSAADHRKVRCPIFAARGEEDPLTSTSGNGAWDGASVQGCTRRTFPGGHSDLLNHPDFAAWVHEVRNHG</sequence>
<evidence type="ECO:0000256" key="1">
    <source>
        <dbReference type="ARBA" id="ARBA00007169"/>
    </source>
</evidence>
<feature type="domain" description="Thioesterase" evidence="2">
    <location>
        <begin position="8"/>
        <end position="215"/>
    </location>
</feature>
<dbReference type="GO" id="GO:0008610">
    <property type="term" value="P:lipid biosynthetic process"/>
    <property type="evidence" value="ECO:0007669"/>
    <property type="project" value="TreeGrafter"/>
</dbReference>
<comment type="caution">
    <text evidence="3">The sequence shown here is derived from an EMBL/GenBank/DDBJ whole genome shotgun (WGS) entry which is preliminary data.</text>
</comment>
<organism evidence="3 4">
    <name type="scientific">Streptomyces chumphonensis</name>
    <dbReference type="NCBI Taxonomy" id="1214925"/>
    <lineage>
        <taxon>Bacteria</taxon>
        <taxon>Bacillati</taxon>
        <taxon>Actinomycetota</taxon>
        <taxon>Actinomycetes</taxon>
        <taxon>Kitasatosporales</taxon>
        <taxon>Streptomycetaceae</taxon>
        <taxon>Streptomyces</taxon>
    </lineage>
</organism>
<comment type="similarity">
    <text evidence="1">Belongs to the thioesterase family.</text>
</comment>
<gene>
    <name evidence="3" type="ORF">IF129_09710</name>
</gene>
<protein>
    <submittedName>
        <fullName evidence="3">Alpha/beta fold hydrolase</fullName>
    </submittedName>
</protein>
<dbReference type="PANTHER" id="PTHR11487:SF0">
    <property type="entry name" value="S-ACYL FATTY ACID SYNTHASE THIOESTERASE, MEDIUM CHAIN"/>
    <property type="match status" value="1"/>
</dbReference>
<dbReference type="PANTHER" id="PTHR11487">
    <property type="entry name" value="THIOESTERASE"/>
    <property type="match status" value="1"/>
</dbReference>
<accession>A0A927EZY9</accession>